<evidence type="ECO:0000313" key="5">
    <source>
        <dbReference type="EMBL" id="NKY67439.1"/>
    </source>
</evidence>
<feature type="compositionally biased region" description="Low complexity" evidence="2">
    <location>
        <begin position="93"/>
        <end position="108"/>
    </location>
</feature>
<evidence type="ECO:0000313" key="8">
    <source>
        <dbReference type="Proteomes" id="UP000585749"/>
    </source>
</evidence>
<feature type="domain" description="DUF1542" evidence="4">
    <location>
        <begin position="792"/>
        <end position="863"/>
    </location>
</feature>
<evidence type="ECO:0000256" key="1">
    <source>
        <dbReference type="ARBA" id="ARBA00022729"/>
    </source>
</evidence>
<feature type="compositionally biased region" description="Polar residues" evidence="2">
    <location>
        <begin position="68"/>
        <end position="92"/>
    </location>
</feature>
<dbReference type="Proteomes" id="UP000585749">
    <property type="component" value="Unassembled WGS sequence"/>
</dbReference>
<dbReference type="OrthoDB" id="2149855at2"/>
<protein>
    <submittedName>
        <fullName evidence="5">DUF1542 domain-containing protein</fullName>
    </submittedName>
    <submittedName>
        <fullName evidence="6">KxYKxGKxW signal peptide containing protein</fullName>
    </submittedName>
</protein>
<evidence type="ECO:0000259" key="4">
    <source>
        <dbReference type="Pfam" id="PF07564"/>
    </source>
</evidence>
<dbReference type="NCBIfam" id="TIGR03715">
    <property type="entry name" value="KxYKxGKxW"/>
    <property type="match status" value="1"/>
</dbReference>
<reference evidence="6 7" key="1">
    <citation type="submission" date="2016-08" db="EMBL/GenBank/DDBJ databases">
        <authorList>
            <person name="Varghese N."/>
            <person name="Submissions Spin"/>
        </authorList>
    </citation>
    <scope>NUCLEOTIDE SEQUENCE [LARGE SCALE GENOMIC DNA]</scope>
    <source>
        <strain evidence="6 7">R-53116</strain>
    </source>
</reference>
<feature type="domain" description="DUF1542" evidence="4">
    <location>
        <begin position="1022"/>
        <end position="1093"/>
    </location>
</feature>
<keyword evidence="1" id="KW-0732">Signal</keyword>
<feature type="domain" description="DUF1542" evidence="4">
    <location>
        <begin position="869"/>
        <end position="940"/>
    </location>
</feature>
<keyword evidence="3" id="KW-0472">Membrane</keyword>
<evidence type="ECO:0000313" key="6">
    <source>
        <dbReference type="EMBL" id="SCC07846.1"/>
    </source>
</evidence>
<organism evidence="5 8">
    <name type="scientific">Weissella hellenica</name>
    <dbReference type="NCBI Taxonomy" id="46256"/>
    <lineage>
        <taxon>Bacteria</taxon>
        <taxon>Bacillati</taxon>
        <taxon>Bacillota</taxon>
        <taxon>Bacilli</taxon>
        <taxon>Lactobacillales</taxon>
        <taxon>Lactobacillaceae</taxon>
        <taxon>Weissella</taxon>
    </lineage>
</organism>
<dbReference type="AlphaFoldDB" id="A0A4Y4G8G3"/>
<feature type="transmembrane region" description="Helical" evidence="3">
    <location>
        <begin position="21"/>
        <end position="40"/>
    </location>
</feature>
<dbReference type="RefSeq" id="WP_074427887.1">
    <property type="nucleotide sequence ID" value="NZ_BJEG01000012.1"/>
</dbReference>
<sequence length="1124" mass="118780">MKRVVKVQLDVRSHYKSYKIGKMWVTALAGMTIGTMGFLGNVNADQVTPVQQSASIQVNDNDIDSSPELENSTEMTSQASDIVTTDSSSDEQVSTSVNSETASSTVSSEVTVVDNKTDKTDVVTEQSPITSEVSDIQTSSSIVDSEATIEKIQEETVSTSAVTAATVDTTQTEQDLTNQTITETPVSNEVNVSADKGEGVEQTTKDNTEQVKQPVVADASVNESVPTVENKAGDELPEGSVVVNTAEEFVNAIATGTSSDIYVDSDIDLAGYKNGLLNLPTISVTSHRDMTVQSTSEQRHKIDFNKFTFDMATILVPTNRIYLKNLDLLGTNTSGIFSKADSYAVEDVTYQGGTFISTNNRVDILGTVTVDTTANGSPAISANEINFKEGSNFTGTTTNGDVLYTNVDITNITNDHNGIFLGGQANVSLNPHGDGKYAINASAADVIVNDGAELHINLNSIDNAKTSGVIHLHVLIESKINVEKNALLDIQSNGVPSVSAINISPDNLLNFSGKGQINVDNDATFNYVGQDMGDFAGSVFYITGGSTFNVNPNATFTAKIDGTGAVKLIDLGSAISKGYFNIVQPKHFLIDRTANTNDQTSFMTNGTLNFSKIKVMDDQGNYSDSLDTMNLNFSQFLGFYASNASDVVGKTEAVETQINNQFQNNTKGILDVIRSGEDVFQENVALDKNNRLTANISNVMADSDAFVQIQIKHADGSIDILPAVNTVDSPYWRDTDKYGQLTDEKGAFSFDLSNANVQNDDTIIIKTTREFVTDNQEYSVDQLRLAQVQSDNKNALLAYGEEQKQVITDLANVSDEQRLAAQAAIDAEVATGIDDIDKATTTVEADAAFNTGTHNIDGIVVDVVLVDSKLSAKKSIDNAAQTAKNELVNNVNLTDEERTAIETEIDAAVTTAKDNIDSAVTTDDVDVAQVTGETVIADIDKAGHVKAEAKTAIDKVAEAAKAEVAGNVTLTVEEKATINAAIDEATQTAKEAITSATTDVEVAAAQVAGEAAIDAVDQMAVTKPTAETAIDNAAEVAKGEVAGNANLTVEEQATATAAIDEAAQAAKEAITSATTNDEVTAAQVAGEAAIGGVDQVAVVKPTAEGAIDSAAEAAKGEVAKNTNT</sequence>
<feature type="region of interest" description="Disordered" evidence="2">
    <location>
        <begin position="55"/>
        <end position="108"/>
    </location>
</feature>
<keyword evidence="3" id="KW-0812">Transmembrane</keyword>
<feature type="domain" description="DUF1542" evidence="4">
    <location>
        <begin position="945"/>
        <end position="1016"/>
    </location>
</feature>
<keyword evidence="7" id="KW-1185">Reference proteome</keyword>
<dbReference type="Pfam" id="PF07564">
    <property type="entry name" value="DUF1542"/>
    <property type="match status" value="4"/>
</dbReference>
<keyword evidence="3" id="KW-1133">Transmembrane helix</keyword>
<dbReference type="Proteomes" id="UP000182448">
    <property type="component" value="Unassembled WGS sequence"/>
</dbReference>
<dbReference type="InterPro" id="IPR022263">
    <property type="entry name" value="KxYKxGKxW"/>
</dbReference>
<reference evidence="5 8" key="2">
    <citation type="submission" date="2020-04" db="EMBL/GenBank/DDBJ databases">
        <title>MicrobeNet Type strains.</title>
        <authorList>
            <person name="Nicholson A.C."/>
        </authorList>
    </citation>
    <scope>NUCLEOTIDE SEQUENCE [LARGE SCALE GENOMIC DNA]</scope>
    <source>
        <strain evidence="5 8">CCUG 33494</strain>
    </source>
</reference>
<dbReference type="EMBL" id="FMAW01000014">
    <property type="protein sequence ID" value="SCC07846.1"/>
    <property type="molecule type" value="Genomic_DNA"/>
</dbReference>
<evidence type="ECO:0000256" key="3">
    <source>
        <dbReference type="SAM" id="Phobius"/>
    </source>
</evidence>
<gene>
    <name evidence="6" type="ORF">GA0061075_11447</name>
    <name evidence="5" type="ORF">HF960_07150</name>
</gene>
<accession>A0A4Y4G8G3</accession>
<dbReference type="InterPro" id="IPR011439">
    <property type="entry name" value="DUF1542"/>
</dbReference>
<proteinExistence type="predicted"/>
<evidence type="ECO:0000256" key="2">
    <source>
        <dbReference type="SAM" id="MobiDB-lite"/>
    </source>
</evidence>
<dbReference type="EMBL" id="JAAXPM010000011">
    <property type="protein sequence ID" value="NKY67439.1"/>
    <property type="molecule type" value="Genomic_DNA"/>
</dbReference>
<comment type="caution">
    <text evidence="5">The sequence shown here is derived from an EMBL/GenBank/DDBJ whole genome shotgun (WGS) entry which is preliminary data.</text>
</comment>
<name>A0A4Y4G8G3_WEIHE</name>
<evidence type="ECO:0000313" key="7">
    <source>
        <dbReference type="Proteomes" id="UP000182448"/>
    </source>
</evidence>
<dbReference type="Pfam" id="PF19258">
    <property type="entry name" value="KxYKxGKxW_sig"/>
    <property type="match status" value="1"/>
</dbReference>